<dbReference type="AlphaFoldDB" id="A0A814KTH6"/>
<evidence type="ECO:0000256" key="1">
    <source>
        <dbReference type="SAM" id="MobiDB-lite"/>
    </source>
</evidence>
<reference evidence="3" key="1">
    <citation type="submission" date="2021-02" db="EMBL/GenBank/DDBJ databases">
        <authorList>
            <person name="Nowell W R."/>
        </authorList>
    </citation>
    <scope>NUCLEOTIDE SEQUENCE</scope>
</reference>
<dbReference type="EMBL" id="CAJNOG010000188">
    <property type="protein sequence ID" value="CAF1055412.1"/>
    <property type="molecule type" value="Genomic_DNA"/>
</dbReference>
<proteinExistence type="predicted"/>
<keyword evidence="2" id="KW-0812">Transmembrane</keyword>
<evidence type="ECO:0000313" key="4">
    <source>
        <dbReference type="Proteomes" id="UP000663845"/>
    </source>
</evidence>
<gene>
    <name evidence="3" type="ORF">JYZ213_LOCUS18917</name>
</gene>
<keyword evidence="2" id="KW-0472">Membrane</keyword>
<accession>A0A814KTH6</accession>
<keyword evidence="2" id="KW-1133">Transmembrane helix</keyword>
<protein>
    <submittedName>
        <fullName evidence="3">Uncharacterized protein</fullName>
    </submittedName>
</protein>
<feature type="transmembrane region" description="Helical" evidence="2">
    <location>
        <begin position="35"/>
        <end position="56"/>
    </location>
</feature>
<comment type="caution">
    <text evidence="3">The sequence shown here is derived from an EMBL/GenBank/DDBJ whole genome shotgun (WGS) entry which is preliminary data.</text>
</comment>
<evidence type="ECO:0000313" key="3">
    <source>
        <dbReference type="EMBL" id="CAF1055412.1"/>
    </source>
</evidence>
<feature type="region of interest" description="Disordered" evidence="1">
    <location>
        <begin position="71"/>
        <end position="97"/>
    </location>
</feature>
<dbReference type="Proteomes" id="UP000663845">
    <property type="component" value="Unassembled WGS sequence"/>
</dbReference>
<sequence length="97" mass="10679">MNQNQIGSEPVTLNSQQTSTDRSTLLSKCFVKKKFLWIITGIIMVVLVVTIPTVVITTKTTNVIKPSTMTAETTDVTELSTMETTDNPTTEGMILTR</sequence>
<feature type="compositionally biased region" description="Polar residues" evidence="1">
    <location>
        <begin position="71"/>
        <end position="90"/>
    </location>
</feature>
<organism evidence="3 4">
    <name type="scientific">Adineta steineri</name>
    <dbReference type="NCBI Taxonomy" id="433720"/>
    <lineage>
        <taxon>Eukaryota</taxon>
        <taxon>Metazoa</taxon>
        <taxon>Spiralia</taxon>
        <taxon>Gnathifera</taxon>
        <taxon>Rotifera</taxon>
        <taxon>Eurotatoria</taxon>
        <taxon>Bdelloidea</taxon>
        <taxon>Adinetida</taxon>
        <taxon>Adinetidae</taxon>
        <taxon>Adineta</taxon>
    </lineage>
</organism>
<name>A0A814KTH6_9BILA</name>
<evidence type="ECO:0000256" key="2">
    <source>
        <dbReference type="SAM" id="Phobius"/>
    </source>
</evidence>
<feature type="region of interest" description="Disordered" evidence="1">
    <location>
        <begin position="1"/>
        <end position="22"/>
    </location>
</feature>